<dbReference type="PANTHER" id="PTHR30543:SF21">
    <property type="entry name" value="NAD(P)H-DEPENDENT FMN REDUCTASE LOT6"/>
    <property type="match status" value="1"/>
</dbReference>
<sequence>MEKKKSILIINGSASHPSSNYRIIEFIARQAKDIFNTRIYNNLKSLPHFDPSLSTDEPPASILEVRESILQADGVIICSPEYIFSIPSGLKNLFEWCVATTVFNEKPVGIITAAAMGIKGHEELQLILTTLMAQLQDSCSLIIQGIKGKINSDGDFLDSQTEQECLQFVESYKRWVL</sequence>
<evidence type="ECO:0000313" key="2">
    <source>
        <dbReference type="EMBL" id="ATL47468.1"/>
    </source>
</evidence>
<dbReference type="Gene3D" id="3.40.50.360">
    <property type="match status" value="1"/>
</dbReference>
<dbReference type="Pfam" id="PF03358">
    <property type="entry name" value="FMN_red"/>
    <property type="match status" value="1"/>
</dbReference>
<evidence type="ECO:0000313" key="3">
    <source>
        <dbReference type="Proteomes" id="UP000220133"/>
    </source>
</evidence>
<dbReference type="SUPFAM" id="SSF52218">
    <property type="entry name" value="Flavoproteins"/>
    <property type="match status" value="1"/>
</dbReference>
<keyword evidence="3" id="KW-1185">Reference proteome</keyword>
<proteinExistence type="predicted"/>
<dbReference type="Proteomes" id="UP000220133">
    <property type="component" value="Chromosome"/>
</dbReference>
<dbReference type="InterPro" id="IPR050712">
    <property type="entry name" value="NAD(P)H-dep_reductase"/>
</dbReference>
<dbReference type="RefSeq" id="WP_098193845.1">
    <property type="nucleotide sequence ID" value="NZ_CP023777.1"/>
</dbReference>
<dbReference type="EMBL" id="CP023777">
    <property type="protein sequence ID" value="ATL47468.1"/>
    <property type="molecule type" value="Genomic_DNA"/>
</dbReference>
<dbReference type="InterPro" id="IPR005025">
    <property type="entry name" value="FMN_Rdtase-like_dom"/>
</dbReference>
<reference evidence="2 3" key="1">
    <citation type="submission" date="2017-10" db="EMBL/GenBank/DDBJ databases">
        <title>Paenichitinophaga pekingensis gen. nov., sp. nov., isolated from activated sludge.</title>
        <authorList>
            <person name="Jin D."/>
            <person name="Kong X."/>
            <person name="Deng Y."/>
            <person name="Bai Z."/>
        </authorList>
    </citation>
    <scope>NUCLEOTIDE SEQUENCE [LARGE SCALE GENOMIC DNA]</scope>
    <source>
        <strain evidence="2 3">13</strain>
    </source>
</reference>
<dbReference type="KEGG" id="cbae:COR50_09930"/>
<name>A0A291QU24_9BACT</name>
<gene>
    <name evidence="2" type="ORF">COR50_09930</name>
</gene>
<dbReference type="AlphaFoldDB" id="A0A291QU24"/>
<accession>A0A291QU24</accession>
<organism evidence="2 3">
    <name type="scientific">Chitinophaga caeni</name>
    <dbReference type="NCBI Taxonomy" id="2029983"/>
    <lineage>
        <taxon>Bacteria</taxon>
        <taxon>Pseudomonadati</taxon>
        <taxon>Bacteroidota</taxon>
        <taxon>Chitinophagia</taxon>
        <taxon>Chitinophagales</taxon>
        <taxon>Chitinophagaceae</taxon>
        <taxon>Chitinophaga</taxon>
    </lineage>
</organism>
<dbReference type="GO" id="GO:0016491">
    <property type="term" value="F:oxidoreductase activity"/>
    <property type="evidence" value="ECO:0007669"/>
    <property type="project" value="InterPro"/>
</dbReference>
<dbReference type="GO" id="GO:0005829">
    <property type="term" value="C:cytosol"/>
    <property type="evidence" value="ECO:0007669"/>
    <property type="project" value="TreeGrafter"/>
</dbReference>
<dbReference type="GO" id="GO:0010181">
    <property type="term" value="F:FMN binding"/>
    <property type="evidence" value="ECO:0007669"/>
    <property type="project" value="TreeGrafter"/>
</dbReference>
<dbReference type="InterPro" id="IPR029039">
    <property type="entry name" value="Flavoprotein-like_sf"/>
</dbReference>
<feature type="domain" description="NADPH-dependent FMN reductase-like" evidence="1">
    <location>
        <begin position="7"/>
        <end position="135"/>
    </location>
</feature>
<dbReference type="OrthoDB" id="9812295at2"/>
<dbReference type="PANTHER" id="PTHR30543">
    <property type="entry name" value="CHROMATE REDUCTASE"/>
    <property type="match status" value="1"/>
</dbReference>
<evidence type="ECO:0000259" key="1">
    <source>
        <dbReference type="Pfam" id="PF03358"/>
    </source>
</evidence>
<protein>
    <submittedName>
        <fullName evidence="2">FMN reductase</fullName>
    </submittedName>
</protein>